<proteinExistence type="predicted"/>
<accession>A0ABX8AVI7</accession>
<feature type="transmembrane region" description="Helical" evidence="1">
    <location>
        <begin position="61"/>
        <end position="80"/>
    </location>
</feature>
<keyword evidence="1" id="KW-0472">Membrane</keyword>
<feature type="transmembrane region" description="Helical" evidence="1">
    <location>
        <begin position="6"/>
        <end position="27"/>
    </location>
</feature>
<name>A0ABX8AVI7_9HYPH</name>
<organism evidence="2 3">
    <name type="scientific">Pseudovibrio brasiliensis</name>
    <dbReference type="NCBI Taxonomy" id="1898042"/>
    <lineage>
        <taxon>Bacteria</taxon>
        <taxon>Pseudomonadati</taxon>
        <taxon>Pseudomonadota</taxon>
        <taxon>Alphaproteobacteria</taxon>
        <taxon>Hyphomicrobiales</taxon>
        <taxon>Stappiaceae</taxon>
        <taxon>Pseudovibrio</taxon>
    </lineage>
</organism>
<sequence length="95" mass="10576">MTYFKLSMLLAIETVVAAALISIIAGYRLGVAMRYTPQAIALAFVGLLAFLQLFYWDETIFVCIVIVSAVLQVEGVVVAVRMKSQKGSKDEWEER</sequence>
<geneLocation type="plasmid" evidence="2 3">
    <name>pAb134-03</name>
</geneLocation>
<keyword evidence="2" id="KW-0614">Plasmid</keyword>
<keyword evidence="3" id="KW-1185">Reference proteome</keyword>
<feature type="transmembrane region" description="Helical" evidence="1">
    <location>
        <begin position="39"/>
        <end position="55"/>
    </location>
</feature>
<dbReference type="Proteomes" id="UP000680706">
    <property type="component" value="Plasmid pAb134-03"/>
</dbReference>
<reference evidence="2 3" key="1">
    <citation type="journal article" date="2021" name="Angew. Chem. Int. Ed. Engl.">
        <title>A novel family of nonribosomal peptides modulate collective behavior in Pseudovibrio bacteria isolated from marine sponges.</title>
        <authorList>
            <person name="Ioca L.P."/>
            <person name="Dai Y."/>
            <person name="Kunakom S."/>
            <person name="Diaz-Espinosa J."/>
            <person name="Krunic A."/>
            <person name="Crnkovic C.M."/>
            <person name="Orjala J."/>
            <person name="Sanchez L.M."/>
            <person name="Ferreira A.G."/>
            <person name="Berlinck R.G.S."/>
            <person name="Eustaquio A.S."/>
        </authorList>
    </citation>
    <scope>NUCLEOTIDE SEQUENCE [LARGE SCALE GENOMIC DNA]</scope>
    <source>
        <strain evidence="2 3">Ab134</strain>
        <plasmid evidence="2 3">pAb134-03</plasmid>
    </source>
</reference>
<keyword evidence="1" id="KW-1133">Transmembrane helix</keyword>
<evidence type="ECO:0000313" key="3">
    <source>
        <dbReference type="Proteomes" id="UP000680706"/>
    </source>
</evidence>
<protein>
    <submittedName>
        <fullName evidence="2">Uncharacterized protein</fullName>
    </submittedName>
</protein>
<evidence type="ECO:0000256" key="1">
    <source>
        <dbReference type="SAM" id="Phobius"/>
    </source>
</evidence>
<evidence type="ECO:0000313" key="2">
    <source>
        <dbReference type="EMBL" id="QUS59069.1"/>
    </source>
</evidence>
<dbReference type="RefSeq" id="WP_143508374.1">
    <property type="nucleotide sequence ID" value="NZ_CP074129.1"/>
</dbReference>
<gene>
    <name evidence="2" type="ORF">KGB56_25990</name>
</gene>
<keyword evidence="1" id="KW-0812">Transmembrane</keyword>
<dbReference type="EMBL" id="CP074129">
    <property type="protein sequence ID" value="QUS59069.1"/>
    <property type="molecule type" value="Genomic_DNA"/>
</dbReference>